<organism evidence="5 6">
    <name type="scientific">Owenia fusiformis</name>
    <name type="common">Polychaete worm</name>
    <dbReference type="NCBI Taxonomy" id="6347"/>
    <lineage>
        <taxon>Eukaryota</taxon>
        <taxon>Metazoa</taxon>
        <taxon>Spiralia</taxon>
        <taxon>Lophotrochozoa</taxon>
        <taxon>Annelida</taxon>
        <taxon>Polychaeta</taxon>
        <taxon>Sedentaria</taxon>
        <taxon>Canalipalpata</taxon>
        <taxon>Sabellida</taxon>
        <taxon>Oweniida</taxon>
        <taxon>Oweniidae</taxon>
        <taxon>Owenia</taxon>
    </lineage>
</organism>
<evidence type="ECO:0000256" key="2">
    <source>
        <dbReference type="ARBA" id="ARBA00019992"/>
    </source>
</evidence>
<dbReference type="Proteomes" id="UP000749559">
    <property type="component" value="Unassembled WGS sequence"/>
</dbReference>
<proteinExistence type="inferred from homology"/>
<dbReference type="InterPro" id="IPR011990">
    <property type="entry name" value="TPR-like_helical_dom_sf"/>
</dbReference>
<gene>
    <name evidence="5" type="ORF">OFUS_LOCUS11343</name>
</gene>
<comment type="caution">
    <text evidence="5">The sequence shown here is derived from an EMBL/GenBank/DDBJ whole genome shotgun (WGS) entry which is preliminary data.</text>
</comment>
<dbReference type="OrthoDB" id="1427555at2759"/>
<sequence length="467" mass="53292">MHKNWRDCQAWRDIGLPLSTTSNEAAKLYDAAVTQIVGYYDDSSVGGLEATLKRMLECDPDFVMGHVLKNKFQATPWTAKHDAHIKKDLDYLFSLTDKPNTTDRERGHIEAIKHAVVDHPYDAYASYDNILVDHPNDIFALHSSFMGYLHIGPSTQIKDTVGRVLGSWKKSDIHYGYVSSLYAFGLEECNMYDRAEKTVLQALEMNKNDTWGSHTLCHIYEMTGRHDEGAEFMLKTESDWWMGSNFRCHNTWHWALFYVEKGEYENALSLYDRTIGKSAIGPLSSPFPITDAVSLLHRLEILGVNVGDRWEELKRKCEDHIDDHMWPFADAHFMFAFIRDKASKSGQGLLESIKAYVRDSDLKDGHNAKVYRDIGLPIYEAINAYGDGLYGEAVDLIAPKRYEVAKFGGSHAQRDVFSLFLIDAALRSSETRHHKLARSLLRERKANKPCSPFSDKLVARLMDLHDD</sequence>
<reference evidence="5" key="1">
    <citation type="submission" date="2022-03" db="EMBL/GenBank/DDBJ databases">
        <authorList>
            <person name="Martin C."/>
        </authorList>
    </citation>
    <scope>NUCLEOTIDE SEQUENCE</scope>
</reference>
<evidence type="ECO:0000313" key="5">
    <source>
        <dbReference type="EMBL" id="CAH1785257.1"/>
    </source>
</evidence>
<comment type="similarity">
    <text evidence="1">Belongs to the TTC38 family.</text>
</comment>
<keyword evidence="3" id="KW-0677">Repeat</keyword>
<dbReference type="CDD" id="cd05804">
    <property type="entry name" value="StaR_like"/>
    <property type="match status" value="1"/>
</dbReference>
<dbReference type="PANTHER" id="PTHR16263:SF4">
    <property type="entry name" value="TETRATRICOPEPTIDE REPEAT PROTEIN 38"/>
    <property type="match status" value="1"/>
</dbReference>
<keyword evidence="6" id="KW-1185">Reference proteome</keyword>
<dbReference type="AlphaFoldDB" id="A0A8J1UH99"/>
<protein>
    <recommendedName>
        <fullName evidence="2">Tetratricopeptide repeat protein 38</fullName>
    </recommendedName>
</protein>
<evidence type="ECO:0000313" key="6">
    <source>
        <dbReference type="Proteomes" id="UP000749559"/>
    </source>
</evidence>
<evidence type="ECO:0000256" key="1">
    <source>
        <dbReference type="ARBA" id="ARBA00005857"/>
    </source>
</evidence>
<dbReference type="PANTHER" id="PTHR16263">
    <property type="entry name" value="TETRATRICOPEPTIDE REPEAT PROTEIN 38"/>
    <property type="match status" value="1"/>
</dbReference>
<evidence type="ECO:0000256" key="3">
    <source>
        <dbReference type="ARBA" id="ARBA00022737"/>
    </source>
</evidence>
<dbReference type="InterPro" id="IPR033891">
    <property type="entry name" value="TTC38"/>
</dbReference>
<evidence type="ECO:0000256" key="4">
    <source>
        <dbReference type="ARBA" id="ARBA00022803"/>
    </source>
</evidence>
<dbReference type="EMBL" id="CAIIXF020000006">
    <property type="protein sequence ID" value="CAH1785257.1"/>
    <property type="molecule type" value="Genomic_DNA"/>
</dbReference>
<dbReference type="SUPFAM" id="SSF48452">
    <property type="entry name" value="TPR-like"/>
    <property type="match status" value="2"/>
</dbReference>
<keyword evidence="4" id="KW-0802">TPR repeat</keyword>
<name>A0A8J1UH99_OWEFU</name>
<dbReference type="Gene3D" id="1.25.40.10">
    <property type="entry name" value="Tetratricopeptide repeat domain"/>
    <property type="match status" value="1"/>
</dbReference>
<accession>A0A8J1UH99</accession>